<name>A0A916W3D2_9HYPH</name>
<dbReference type="OrthoDB" id="7190698at2"/>
<reference evidence="1 2" key="1">
    <citation type="journal article" date="2014" name="Int. J. Syst. Evol. Microbiol.">
        <title>Complete genome sequence of Corynebacterium casei LMG S-19264T (=DSM 44701T), isolated from a smear-ripened cheese.</title>
        <authorList>
            <consortium name="US DOE Joint Genome Institute (JGI-PGF)"/>
            <person name="Walter F."/>
            <person name="Albersmeier A."/>
            <person name="Kalinowski J."/>
            <person name="Ruckert C."/>
        </authorList>
    </citation>
    <scope>NUCLEOTIDE SEQUENCE [LARGE SCALE GENOMIC DNA]</scope>
    <source>
        <strain evidence="1 2">CGMCC 1.15896</strain>
    </source>
</reference>
<dbReference type="Proteomes" id="UP000596977">
    <property type="component" value="Unassembled WGS sequence"/>
</dbReference>
<evidence type="ECO:0000313" key="1">
    <source>
        <dbReference type="EMBL" id="GGA64125.1"/>
    </source>
</evidence>
<dbReference type="EMBL" id="BMKB01000011">
    <property type="protein sequence ID" value="GGA64125.1"/>
    <property type="molecule type" value="Genomic_DNA"/>
</dbReference>
<gene>
    <name evidence="1" type="ORF">GCM10011499_38190</name>
</gene>
<protein>
    <submittedName>
        <fullName evidence="1">Uncharacterized protein</fullName>
    </submittedName>
</protein>
<keyword evidence="2" id="KW-1185">Reference proteome</keyword>
<accession>A0A916W3D2</accession>
<organism evidence="1 2">
    <name type="scientific">Pelagibacterium lentulum</name>
    <dbReference type="NCBI Taxonomy" id="2029865"/>
    <lineage>
        <taxon>Bacteria</taxon>
        <taxon>Pseudomonadati</taxon>
        <taxon>Pseudomonadota</taxon>
        <taxon>Alphaproteobacteria</taxon>
        <taxon>Hyphomicrobiales</taxon>
        <taxon>Devosiaceae</taxon>
        <taxon>Pelagibacterium</taxon>
    </lineage>
</organism>
<evidence type="ECO:0000313" key="2">
    <source>
        <dbReference type="Proteomes" id="UP000596977"/>
    </source>
</evidence>
<sequence>MAAKTVSRFASSDPEDVAWRVEQMHANNAIEGIERNLVLKAYVEKMQPAGLTVEEKIQRIVDFDIEAGET</sequence>
<dbReference type="RefSeq" id="WP_127071443.1">
    <property type="nucleotide sequence ID" value="NZ_BMKB01000011.1"/>
</dbReference>
<proteinExistence type="predicted"/>
<dbReference type="AlphaFoldDB" id="A0A916W3D2"/>
<comment type="caution">
    <text evidence="1">The sequence shown here is derived from an EMBL/GenBank/DDBJ whole genome shotgun (WGS) entry which is preliminary data.</text>
</comment>